<keyword evidence="4" id="KW-0521">NADP</keyword>
<name>A0A210RXX1_9BURK</name>
<evidence type="ECO:0000256" key="2">
    <source>
        <dbReference type="ARBA" id="ARBA00022630"/>
    </source>
</evidence>
<accession>A0A210RXX1</accession>
<keyword evidence="3" id="KW-0288">FMN</keyword>
<proteinExistence type="predicted"/>
<evidence type="ECO:0000256" key="1">
    <source>
        <dbReference type="ARBA" id="ARBA00001917"/>
    </source>
</evidence>
<dbReference type="GO" id="GO:0003959">
    <property type="term" value="F:NADPH dehydrogenase activity"/>
    <property type="evidence" value="ECO:0007669"/>
    <property type="project" value="InterPro"/>
</dbReference>
<organism evidence="7 8">
    <name type="scientific">Polynucleobacter hirudinilacicola</name>
    <dbReference type="NCBI Taxonomy" id="1743166"/>
    <lineage>
        <taxon>Bacteria</taxon>
        <taxon>Pseudomonadati</taxon>
        <taxon>Pseudomonadota</taxon>
        <taxon>Betaproteobacteria</taxon>
        <taxon>Burkholderiales</taxon>
        <taxon>Burkholderiaceae</taxon>
        <taxon>Polynucleobacter</taxon>
    </lineage>
</organism>
<comment type="cofactor">
    <cofactor evidence="1">
        <name>FMN</name>
        <dbReference type="ChEBI" id="CHEBI:58210"/>
    </cofactor>
</comment>
<reference evidence="7 8" key="1">
    <citation type="submission" date="2017-03" db="EMBL/GenBank/DDBJ databases">
        <title>New species Polynucleobacter sp. MWH-EgelM1-30-B4.</title>
        <authorList>
            <person name="Hahn M.W."/>
        </authorList>
    </citation>
    <scope>NUCLEOTIDE SEQUENCE [LARGE SCALE GENOMIC DNA]</scope>
    <source>
        <strain evidence="7 8">MWH-EgelM1-30-B4</strain>
    </source>
</reference>
<evidence type="ECO:0000313" key="7">
    <source>
        <dbReference type="EMBL" id="OWF65828.1"/>
    </source>
</evidence>
<dbReference type="InterPro" id="IPR013785">
    <property type="entry name" value="Aldolase_TIM"/>
</dbReference>
<comment type="caution">
    <text evidence="7">The sequence shown here is derived from an EMBL/GenBank/DDBJ whole genome shotgun (WGS) entry which is preliminary data.</text>
</comment>
<dbReference type="AlphaFoldDB" id="A0A210RXX1"/>
<dbReference type="CDD" id="cd02932">
    <property type="entry name" value="OYE_YqiM_FMN"/>
    <property type="match status" value="1"/>
</dbReference>
<feature type="domain" description="NADH:flavin oxidoreductase/NADH oxidase N-terminal" evidence="6">
    <location>
        <begin position="15"/>
        <end position="336"/>
    </location>
</feature>
<dbReference type="PANTHER" id="PTHR43303:SF4">
    <property type="entry name" value="NADPH DEHYDROGENASE C23G7.10C-RELATED"/>
    <property type="match status" value="1"/>
</dbReference>
<dbReference type="EMBL" id="NAIA01000003">
    <property type="protein sequence ID" value="OWF65828.1"/>
    <property type="molecule type" value="Genomic_DNA"/>
</dbReference>
<gene>
    <name evidence="7" type="ORF">B6A14_08695</name>
</gene>
<keyword evidence="2" id="KW-0285">Flavoprotein</keyword>
<evidence type="ECO:0000259" key="6">
    <source>
        <dbReference type="Pfam" id="PF00724"/>
    </source>
</evidence>
<sequence>MSLLFSSYTLNSPRGSLELANRIVVAPMCQYSANNGEATDWHLMHWGNLLNSGASLFIIEATGVTPEGRITPACLGLWDDRTEAALKDKLSRACKLAPPIPVFIQLAHAGRKASSATPWDGGQLLSTDQGGWETLAPSAIPQLEGERLPHELSKAELKQLIEDFVIAAKRAERIGVDGIELHGAHGYLLHQFLSPIANQRNDEYGGSFENRIRFPLELFAAVRSAYQGVLGIRISASDWIEGGWTPEQTADFAKQLKPLGCNFVHISSGGISPKQKIALGPKYQVPFAKIVKEQSGLPTMTVGLITDPHEAEAILQDGDADLIALARAFLYKPRWGWEAAAALGATVTANERYWRCLPREAQAVFGSVKVGQR</sequence>
<keyword evidence="8" id="KW-1185">Reference proteome</keyword>
<dbReference type="InterPro" id="IPR001155">
    <property type="entry name" value="OxRdtase_FMN_N"/>
</dbReference>
<evidence type="ECO:0000256" key="5">
    <source>
        <dbReference type="ARBA" id="ARBA00023002"/>
    </source>
</evidence>
<dbReference type="PANTHER" id="PTHR43303">
    <property type="entry name" value="NADPH DEHYDROGENASE C23G7.10C-RELATED"/>
    <property type="match status" value="1"/>
</dbReference>
<dbReference type="GO" id="GO:0050661">
    <property type="term" value="F:NADP binding"/>
    <property type="evidence" value="ECO:0007669"/>
    <property type="project" value="InterPro"/>
</dbReference>
<evidence type="ECO:0000313" key="8">
    <source>
        <dbReference type="Proteomes" id="UP000196880"/>
    </source>
</evidence>
<dbReference type="OrthoDB" id="8985337at2"/>
<dbReference type="Gene3D" id="3.20.20.70">
    <property type="entry name" value="Aldolase class I"/>
    <property type="match status" value="1"/>
</dbReference>
<keyword evidence="5" id="KW-0560">Oxidoreductase</keyword>
<protein>
    <submittedName>
        <fullName evidence="7">Oxidoreductase</fullName>
    </submittedName>
</protein>
<dbReference type="GO" id="GO:0010181">
    <property type="term" value="F:FMN binding"/>
    <property type="evidence" value="ECO:0007669"/>
    <property type="project" value="InterPro"/>
</dbReference>
<dbReference type="Proteomes" id="UP000196880">
    <property type="component" value="Unassembled WGS sequence"/>
</dbReference>
<evidence type="ECO:0000256" key="4">
    <source>
        <dbReference type="ARBA" id="ARBA00022857"/>
    </source>
</evidence>
<dbReference type="SUPFAM" id="SSF51395">
    <property type="entry name" value="FMN-linked oxidoreductases"/>
    <property type="match status" value="1"/>
</dbReference>
<dbReference type="Pfam" id="PF00724">
    <property type="entry name" value="Oxidored_FMN"/>
    <property type="match status" value="1"/>
</dbReference>
<dbReference type="InterPro" id="IPR044152">
    <property type="entry name" value="YqjM-like"/>
</dbReference>
<dbReference type="RefSeq" id="WP_087910065.1">
    <property type="nucleotide sequence ID" value="NZ_NAIA01000003.1"/>
</dbReference>
<evidence type="ECO:0000256" key="3">
    <source>
        <dbReference type="ARBA" id="ARBA00022643"/>
    </source>
</evidence>